<proteinExistence type="predicted"/>
<evidence type="ECO:0000313" key="2">
    <source>
        <dbReference type="EMBL" id="CAJ1062802.1"/>
    </source>
</evidence>
<gene>
    <name evidence="2" type="ORF">XNOV1_A024965</name>
</gene>
<keyword evidence="3" id="KW-1185">Reference proteome</keyword>
<sequence length="119" mass="13531">MEVRSKPRVLGLDTLSTAQGVDGPEERNSEWAKRAAPEMPRRIFRAAHDARKPGIRIHPEPELERDKKEKKKKSGLRGSRSRSLVLRLRKRLSGRLGVSQHPLVELLTGLQSFCLFLTI</sequence>
<evidence type="ECO:0000256" key="1">
    <source>
        <dbReference type="SAM" id="MobiDB-lite"/>
    </source>
</evidence>
<protein>
    <submittedName>
        <fullName evidence="2">Uncharacterized protein</fullName>
    </submittedName>
</protein>
<feature type="region of interest" description="Disordered" evidence="1">
    <location>
        <begin position="1"/>
        <end position="82"/>
    </location>
</feature>
<feature type="compositionally biased region" description="Basic and acidic residues" evidence="1">
    <location>
        <begin position="24"/>
        <end position="67"/>
    </location>
</feature>
<name>A0AAV1FNM7_XYRNO</name>
<accession>A0AAV1FNM7</accession>
<evidence type="ECO:0000313" key="3">
    <source>
        <dbReference type="Proteomes" id="UP001178508"/>
    </source>
</evidence>
<dbReference type="Proteomes" id="UP001178508">
    <property type="component" value="Chromosome 8"/>
</dbReference>
<reference evidence="2" key="1">
    <citation type="submission" date="2023-08" db="EMBL/GenBank/DDBJ databases">
        <authorList>
            <person name="Alioto T."/>
            <person name="Alioto T."/>
            <person name="Gomez Garrido J."/>
        </authorList>
    </citation>
    <scope>NUCLEOTIDE SEQUENCE</scope>
</reference>
<organism evidence="2 3">
    <name type="scientific">Xyrichtys novacula</name>
    <name type="common">Pearly razorfish</name>
    <name type="synonym">Hemipteronotus novacula</name>
    <dbReference type="NCBI Taxonomy" id="13765"/>
    <lineage>
        <taxon>Eukaryota</taxon>
        <taxon>Metazoa</taxon>
        <taxon>Chordata</taxon>
        <taxon>Craniata</taxon>
        <taxon>Vertebrata</taxon>
        <taxon>Euteleostomi</taxon>
        <taxon>Actinopterygii</taxon>
        <taxon>Neopterygii</taxon>
        <taxon>Teleostei</taxon>
        <taxon>Neoteleostei</taxon>
        <taxon>Acanthomorphata</taxon>
        <taxon>Eupercaria</taxon>
        <taxon>Labriformes</taxon>
        <taxon>Labridae</taxon>
        <taxon>Xyrichtys</taxon>
    </lineage>
</organism>
<dbReference type="AlphaFoldDB" id="A0AAV1FNM7"/>
<dbReference type="EMBL" id="OY660871">
    <property type="protein sequence ID" value="CAJ1062802.1"/>
    <property type="molecule type" value="Genomic_DNA"/>
</dbReference>